<reference evidence="2" key="3">
    <citation type="submission" date="2011-03" db="EMBL/GenBank/DDBJ databases">
        <title>Annotation of Magnaporthe poae ATCC 64411.</title>
        <authorList>
            <person name="Ma L.-J."/>
            <person name="Dead R."/>
            <person name="Young S.K."/>
            <person name="Zeng Q."/>
            <person name="Gargeya S."/>
            <person name="Fitzgerald M."/>
            <person name="Haas B."/>
            <person name="Abouelleil A."/>
            <person name="Alvarado L."/>
            <person name="Arachchi H.M."/>
            <person name="Berlin A."/>
            <person name="Brown A."/>
            <person name="Chapman S.B."/>
            <person name="Chen Z."/>
            <person name="Dunbar C."/>
            <person name="Freedman E."/>
            <person name="Gearin G."/>
            <person name="Gellesch M."/>
            <person name="Goldberg J."/>
            <person name="Griggs A."/>
            <person name="Gujja S."/>
            <person name="Heiman D."/>
            <person name="Howarth C."/>
            <person name="Larson L."/>
            <person name="Lui A."/>
            <person name="MacDonald P.J.P."/>
            <person name="Mehta T."/>
            <person name="Montmayeur A."/>
            <person name="Murphy C."/>
            <person name="Neiman D."/>
            <person name="Pearson M."/>
            <person name="Priest M."/>
            <person name="Roberts A."/>
            <person name="Saif S."/>
            <person name="Shea T."/>
            <person name="Shenoy N."/>
            <person name="Sisk P."/>
            <person name="Stolte C."/>
            <person name="Sykes S."/>
            <person name="Yandava C."/>
            <person name="Wortman J."/>
            <person name="Nusbaum C."/>
            <person name="Birren B."/>
        </authorList>
    </citation>
    <scope>NUCLEOTIDE SEQUENCE</scope>
    <source>
        <strain evidence="2">ATCC 64411</strain>
    </source>
</reference>
<organism evidence="3 4">
    <name type="scientific">Magnaporthiopsis poae (strain ATCC 64411 / 73-15)</name>
    <name type="common">Kentucky bluegrass fungus</name>
    <name type="synonym">Magnaporthe poae</name>
    <dbReference type="NCBI Taxonomy" id="644358"/>
    <lineage>
        <taxon>Eukaryota</taxon>
        <taxon>Fungi</taxon>
        <taxon>Dikarya</taxon>
        <taxon>Ascomycota</taxon>
        <taxon>Pezizomycotina</taxon>
        <taxon>Sordariomycetes</taxon>
        <taxon>Sordariomycetidae</taxon>
        <taxon>Magnaporthales</taxon>
        <taxon>Magnaporthaceae</taxon>
        <taxon>Magnaporthiopsis</taxon>
    </lineage>
</organism>
<dbReference type="VEuPathDB" id="FungiDB:MAPG_10810"/>
<reference evidence="4" key="1">
    <citation type="submission" date="2010-05" db="EMBL/GenBank/DDBJ databases">
        <title>The genome sequence of Magnaporthe poae strain ATCC 64411.</title>
        <authorList>
            <person name="Ma L.-J."/>
            <person name="Dead R."/>
            <person name="Young S."/>
            <person name="Zeng Q."/>
            <person name="Koehrsen M."/>
            <person name="Alvarado L."/>
            <person name="Berlin A."/>
            <person name="Chapman S.B."/>
            <person name="Chen Z."/>
            <person name="Freedman E."/>
            <person name="Gellesch M."/>
            <person name="Goldberg J."/>
            <person name="Griggs A."/>
            <person name="Gujja S."/>
            <person name="Heilman E.R."/>
            <person name="Heiman D."/>
            <person name="Hepburn T."/>
            <person name="Howarth C."/>
            <person name="Jen D."/>
            <person name="Larson L."/>
            <person name="Mehta T."/>
            <person name="Neiman D."/>
            <person name="Pearson M."/>
            <person name="Roberts A."/>
            <person name="Saif S."/>
            <person name="Shea T."/>
            <person name="Shenoy N."/>
            <person name="Sisk P."/>
            <person name="Stolte C."/>
            <person name="Sykes S."/>
            <person name="Walk T."/>
            <person name="White J."/>
            <person name="Yandava C."/>
            <person name="Haas B."/>
            <person name="Nusbaum C."/>
            <person name="Birren B."/>
        </authorList>
    </citation>
    <scope>NUCLEOTIDE SEQUENCE [LARGE SCALE GENOMIC DNA]</scope>
    <source>
        <strain evidence="4">ATCC 64411 / 73-15</strain>
    </source>
</reference>
<sequence length="224" mass="25056">MRTLGAGPKPVKDFLFLFFFDLYFLGTVCLSQPCRFVSLFSRRPPPGQQLHRLDSTRKQFGLEWCCDVSGTVQSMMGWNVQVQSKFSPRWMIMSRYSREAKTVQPTVDWNVQVQSKFRPRWDCKGPRYSRESTVDCDVQVPSRGKNSSVHGGCQNSGHGGIVNAPGAENKEAAPGGSSGRMHDISSLSLSMSTGKHTQHEDASMLPACPHKQIPWTLEIVCLNM</sequence>
<evidence type="ECO:0000313" key="4">
    <source>
        <dbReference type="Proteomes" id="UP000011715"/>
    </source>
</evidence>
<dbReference type="Proteomes" id="UP000011715">
    <property type="component" value="Unassembled WGS sequence"/>
</dbReference>
<keyword evidence="4" id="KW-1185">Reference proteome</keyword>
<reference evidence="3" key="5">
    <citation type="submission" date="2015-06" db="UniProtKB">
        <authorList>
            <consortium name="EnsemblFungi"/>
        </authorList>
    </citation>
    <scope>IDENTIFICATION</scope>
    <source>
        <strain evidence="3">ATCC 64411</strain>
    </source>
</reference>
<feature type="region of interest" description="Disordered" evidence="1">
    <location>
        <begin position="139"/>
        <end position="184"/>
    </location>
</feature>
<dbReference type="EMBL" id="GL876978">
    <property type="protein sequence ID" value="KLU91861.1"/>
    <property type="molecule type" value="Genomic_DNA"/>
</dbReference>
<name>A0A0C4EDK8_MAGP6</name>
<dbReference type="EMBL" id="ADBL01002670">
    <property type="status" value="NOT_ANNOTATED_CDS"/>
    <property type="molecule type" value="Genomic_DNA"/>
</dbReference>
<accession>A0A0C4EDK8</accession>
<evidence type="ECO:0000313" key="3">
    <source>
        <dbReference type="EnsemblFungi" id="MAPG_10810T0"/>
    </source>
</evidence>
<dbReference type="EnsemblFungi" id="MAPG_10810T0">
    <property type="protein sequence ID" value="MAPG_10810T0"/>
    <property type="gene ID" value="MAPG_10810"/>
</dbReference>
<feature type="compositionally biased region" description="Polar residues" evidence="1">
    <location>
        <begin position="144"/>
        <end position="156"/>
    </location>
</feature>
<evidence type="ECO:0000313" key="2">
    <source>
        <dbReference type="EMBL" id="KLU91861.1"/>
    </source>
</evidence>
<reference evidence="2" key="2">
    <citation type="submission" date="2010-05" db="EMBL/GenBank/DDBJ databases">
        <title>The Genome Sequence of Magnaporthe poae strain ATCC 64411.</title>
        <authorList>
            <consortium name="The Broad Institute Genome Sequencing Platform"/>
            <consortium name="Broad Institute Genome Sequencing Center for Infectious Disease"/>
            <person name="Ma L.-J."/>
            <person name="Dead R."/>
            <person name="Young S."/>
            <person name="Zeng Q."/>
            <person name="Koehrsen M."/>
            <person name="Alvarado L."/>
            <person name="Berlin A."/>
            <person name="Chapman S.B."/>
            <person name="Chen Z."/>
            <person name="Freedman E."/>
            <person name="Gellesch M."/>
            <person name="Goldberg J."/>
            <person name="Griggs A."/>
            <person name="Gujja S."/>
            <person name="Heilman E.R."/>
            <person name="Heiman D."/>
            <person name="Hepburn T."/>
            <person name="Howarth C."/>
            <person name="Jen D."/>
            <person name="Larson L."/>
            <person name="Mehta T."/>
            <person name="Neiman D."/>
            <person name="Pearson M."/>
            <person name="Roberts A."/>
            <person name="Saif S."/>
            <person name="Shea T."/>
            <person name="Shenoy N."/>
            <person name="Sisk P."/>
            <person name="Stolte C."/>
            <person name="Sykes S."/>
            <person name="Walk T."/>
            <person name="White J."/>
            <person name="Yandava C."/>
            <person name="Haas B."/>
            <person name="Nusbaum C."/>
            <person name="Birren B."/>
        </authorList>
    </citation>
    <scope>NUCLEOTIDE SEQUENCE</scope>
    <source>
        <strain evidence="2">ATCC 64411</strain>
    </source>
</reference>
<dbReference type="AlphaFoldDB" id="A0A0C4EDK8"/>
<evidence type="ECO:0000256" key="1">
    <source>
        <dbReference type="SAM" id="MobiDB-lite"/>
    </source>
</evidence>
<gene>
    <name evidence="2" type="ORF">MAPG_10810</name>
</gene>
<protein>
    <submittedName>
        <fullName evidence="2 3">Uncharacterized protein</fullName>
    </submittedName>
</protein>
<proteinExistence type="predicted"/>
<reference evidence="3" key="4">
    <citation type="journal article" date="2015" name="G3 (Bethesda)">
        <title>Genome sequences of three phytopathogenic species of the Magnaporthaceae family of fungi.</title>
        <authorList>
            <person name="Okagaki L.H."/>
            <person name="Nunes C.C."/>
            <person name="Sailsbery J."/>
            <person name="Clay B."/>
            <person name="Brown D."/>
            <person name="John T."/>
            <person name="Oh Y."/>
            <person name="Young N."/>
            <person name="Fitzgerald M."/>
            <person name="Haas B.J."/>
            <person name="Zeng Q."/>
            <person name="Young S."/>
            <person name="Adiconis X."/>
            <person name="Fan L."/>
            <person name="Levin J.Z."/>
            <person name="Mitchell T.K."/>
            <person name="Okubara P.A."/>
            <person name="Farman M.L."/>
            <person name="Kohn L.M."/>
            <person name="Birren B."/>
            <person name="Ma L.-J."/>
            <person name="Dean R.A."/>
        </authorList>
    </citation>
    <scope>NUCLEOTIDE SEQUENCE</scope>
    <source>
        <strain evidence="3">ATCC 64411 / 73-15</strain>
    </source>
</reference>